<sequence>MFANKPTLAGDRVTLVPVGPEHVEGLIELCDDPEVARLTGSHTHDGIAPKAALEWYSTRRDHEDRLDLAIMAPDGYVGEVVLNELDKDNLSCNLRIALVGARAFGKGYGTEAIRLVLDHAFATTPLHRIELGVYDFNDRAKHVYEKVGFVREGVQRDALLWEGQWYDSVTMSVLRTEWKPLS</sequence>
<dbReference type="RefSeq" id="WP_184960257.1">
    <property type="nucleotide sequence ID" value="NZ_JACHIN010000002.1"/>
</dbReference>
<evidence type="ECO:0000313" key="3">
    <source>
        <dbReference type="Proteomes" id="UP000568380"/>
    </source>
</evidence>
<accession>A0A7W7ZZJ1</accession>
<dbReference type="AlphaFoldDB" id="A0A7W7ZZJ1"/>
<feature type="domain" description="N-acetyltransferase" evidence="1">
    <location>
        <begin position="13"/>
        <end position="176"/>
    </location>
</feature>
<dbReference type="EMBL" id="JACHIN010000002">
    <property type="protein sequence ID" value="MBB5076711.1"/>
    <property type="molecule type" value="Genomic_DNA"/>
</dbReference>
<gene>
    <name evidence="2" type="ORF">HNR40_002175</name>
</gene>
<dbReference type="PROSITE" id="PS51186">
    <property type="entry name" value="GNAT"/>
    <property type="match status" value="1"/>
</dbReference>
<name>A0A7W7ZZJ1_9ACTN</name>
<dbReference type="PANTHER" id="PTHR43610:SF1">
    <property type="entry name" value="N-ACETYLTRANSFERASE DOMAIN-CONTAINING PROTEIN"/>
    <property type="match status" value="1"/>
</dbReference>
<evidence type="ECO:0000259" key="1">
    <source>
        <dbReference type="PROSITE" id="PS51186"/>
    </source>
</evidence>
<protein>
    <submittedName>
        <fullName evidence="2">RimJ/RimL family protein N-acetyltransferase</fullName>
    </submittedName>
</protein>
<organism evidence="2 3">
    <name type="scientific">Nonomuraea endophytica</name>
    <dbReference type="NCBI Taxonomy" id="714136"/>
    <lineage>
        <taxon>Bacteria</taxon>
        <taxon>Bacillati</taxon>
        <taxon>Actinomycetota</taxon>
        <taxon>Actinomycetes</taxon>
        <taxon>Streptosporangiales</taxon>
        <taxon>Streptosporangiaceae</taxon>
        <taxon>Nonomuraea</taxon>
    </lineage>
</organism>
<dbReference type="Proteomes" id="UP000568380">
    <property type="component" value="Unassembled WGS sequence"/>
</dbReference>
<dbReference type="InterPro" id="IPR016181">
    <property type="entry name" value="Acyl_CoA_acyltransferase"/>
</dbReference>
<evidence type="ECO:0000313" key="2">
    <source>
        <dbReference type="EMBL" id="MBB5076711.1"/>
    </source>
</evidence>
<dbReference type="Pfam" id="PF13302">
    <property type="entry name" value="Acetyltransf_3"/>
    <property type="match status" value="1"/>
</dbReference>
<dbReference type="SUPFAM" id="SSF55729">
    <property type="entry name" value="Acyl-CoA N-acyltransferases (Nat)"/>
    <property type="match status" value="1"/>
</dbReference>
<dbReference type="GO" id="GO:0016747">
    <property type="term" value="F:acyltransferase activity, transferring groups other than amino-acyl groups"/>
    <property type="evidence" value="ECO:0007669"/>
    <property type="project" value="InterPro"/>
</dbReference>
<comment type="caution">
    <text evidence="2">The sequence shown here is derived from an EMBL/GenBank/DDBJ whole genome shotgun (WGS) entry which is preliminary data.</text>
</comment>
<dbReference type="InterPro" id="IPR000182">
    <property type="entry name" value="GNAT_dom"/>
</dbReference>
<keyword evidence="3" id="KW-1185">Reference proteome</keyword>
<reference evidence="2 3" key="1">
    <citation type="submission" date="2020-08" db="EMBL/GenBank/DDBJ databases">
        <title>Genomic Encyclopedia of Type Strains, Phase IV (KMG-IV): sequencing the most valuable type-strain genomes for metagenomic binning, comparative biology and taxonomic classification.</title>
        <authorList>
            <person name="Goeker M."/>
        </authorList>
    </citation>
    <scope>NUCLEOTIDE SEQUENCE [LARGE SCALE GENOMIC DNA]</scope>
    <source>
        <strain evidence="2 3">DSM 45385</strain>
    </source>
</reference>
<proteinExistence type="predicted"/>
<keyword evidence="2" id="KW-0808">Transferase</keyword>
<dbReference type="PANTHER" id="PTHR43610">
    <property type="entry name" value="BLL6696 PROTEIN"/>
    <property type="match status" value="1"/>
</dbReference>
<dbReference type="Gene3D" id="3.40.630.30">
    <property type="match status" value="1"/>
</dbReference>